<sequence length="603" mass="69636">MIRIFGNLWLPDPEQALPAHELLHTRRLLALIQAFEARQAEEANPPPDQNSFWNLDEAFECFRKKEVAWWIEQGVARPIEHLVRPSGHLNAPIACHLYNPTFSVDDPSCQETEDFSNFSLVQLRSAGFSTEKNCLIFDHLARRDVSKHYIHEEFMFALRAAMKAKVEICWGANVRERMMKKLCLEALRLWGEFTGLVLYLDLTPDKTSLIRFVIFVAHPQRFMYVKGDGENARAWRRRSGAPQDHTLLVGARLCDFKITPSFYELDPRLPQNLCVSREMSARRNLWKGQAVAQLKKAFPDAVLSAVRHQTALLEVLTQVKPGKTRETATIPDVTDDRILRDIRLRKIAAYWTNLRMLLSMFTDATPNLVPQKLQSGSVHLLTALSEQLPEEVQNLDCWDWEELPEPIANFIQLQDGLKFNKRKISTRSDLELAFFLLQRCEGDPRSFNIFTLAASVLIAYGWMITRSRKTSVDRMIILRERPSDTVARKCSGCGNEHLDDPFPYWSRFDPDRYIQGNLKKKNIDQFDAWFLLRPTEYGVLHLKWKSYHGFDITRYPRRPDIYFNKDLTIAGRIAALVEAQKLLEDGESVPGTRSASEMDDEVL</sequence>
<evidence type="ECO:0008006" key="3">
    <source>
        <dbReference type="Google" id="ProtNLM"/>
    </source>
</evidence>
<name>A0ABR4IY77_9EURO</name>
<protein>
    <recommendedName>
        <fullName evidence="3">Heterokaryon incompatibility domain-containing protein</fullName>
    </recommendedName>
</protein>
<keyword evidence="2" id="KW-1185">Reference proteome</keyword>
<evidence type="ECO:0000313" key="1">
    <source>
        <dbReference type="EMBL" id="KAL2832726.1"/>
    </source>
</evidence>
<evidence type="ECO:0000313" key="2">
    <source>
        <dbReference type="Proteomes" id="UP001610446"/>
    </source>
</evidence>
<proteinExistence type="predicted"/>
<accession>A0ABR4IY77</accession>
<reference evidence="1 2" key="1">
    <citation type="submission" date="2024-07" db="EMBL/GenBank/DDBJ databases">
        <title>Section-level genome sequencing and comparative genomics of Aspergillus sections Usti and Cavernicolus.</title>
        <authorList>
            <consortium name="Lawrence Berkeley National Laboratory"/>
            <person name="Nybo J.L."/>
            <person name="Vesth T.C."/>
            <person name="Theobald S."/>
            <person name="Frisvad J.C."/>
            <person name="Larsen T.O."/>
            <person name="Kjaerboelling I."/>
            <person name="Rothschild-Mancinelli K."/>
            <person name="Lyhne E.K."/>
            <person name="Kogle M.E."/>
            <person name="Barry K."/>
            <person name="Clum A."/>
            <person name="Na H."/>
            <person name="Ledsgaard L."/>
            <person name="Lin J."/>
            <person name="Lipzen A."/>
            <person name="Kuo A."/>
            <person name="Riley R."/>
            <person name="Mondo S."/>
            <person name="Labutti K."/>
            <person name="Haridas S."/>
            <person name="Pangalinan J."/>
            <person name="Salamov A.A."/>
            <person name="Simmons B.A."/>
            <person name="Magnuson J.K."/>
            <person name="Chen J."/>
            <person name="Drula E."/>
            <person name="Henrissat B."/>
            <person name="Wiebenga A."/>
            <person name="Lubbers R.J."/>
            <person name="Gomes A.C."/>
            <person name="Makela M.R."/>
            <person name="Stajich J."/>
            <person name="Grigoriev I.V."/>
            <person name="Mortensen U.H."/>
            <person name="De Vries R.P."/>
            <person name="Baker S.E."/>
            <person name="Andersen M.R."/>
        </authorList>
    </citation>
    <scope>NUCLEOTIDE SEQUENCE [LARGE SCALE GENOMIC DNA]</scope>
    <source>
        <strain evidence="1 2">CBS 123904</strain>
    </source>
</reference>
<organism evidence="1 2">
    <name type="scientific">Aspergillus pseudoustus</name>
    <dbReference type="NCBI Taxonomy" id="1810923"/>
    <lineage>
        <taxon>Eukaryota</taxon>
        <taxon>Fungi</taxon>
        <taxon>Dikarya</taxon>
        <taxon>Ascomycota</taxon>
        <taxon>Pezizomycotina</taxon>
        <taxon>Eurotiomycetes</taxon>
        <taxon>Eurotiomycetidae</taxon>
        <taxon>Eurotiales</taxon>
        <taxon>Aspergillaceae</taxon>
        <taxon>Aspergillus</taxon>
        <taxon>Aspergillus subgen. Nidulantes</taxon>
    </lineage>
</organism>
<comment type="caution">
    <text evidence="1">The sequence shown here is derived from an EMBL/GenBank/DDBJ whole genome shotgun (WGS) entry which is preliminary data.</text>
</comment>
<gene>
    <name evidence="1" type="ORF">BJY01DRAFT_239685</name>
</gene>
<dbReference type="Proteomes" id="UP001610446">
    <property type="component" value="Unassembled WGS sequence"/>
</dbReference>
<dbReference type="EMBL" id="JBFXLU010000256">
    <property type="protein sequence ID" value="KAL2832726.1"/>
    <property type="molecule type" value="Genomic_DNA"/>
</dbReference>